<dbReference type="GO" id="GO:0006285">
    <property type="term" value="P:base-excision repair, AP site formation"/>
    <property type="evidence" value="ECO:0007669"/>
    <property type="project" value="UniProtKB-UniRule"/>
</dbReference>
<evidence type="ECO:0000313" key="12">
    <source>
        <dbReference type="Proteomes" id="UP000503462"/>
    </source>
</evidence>
<keyword evidence="4 8" id="KW-0234">DNA repair</keyword>
<dbReference type="InterPro" id="IPR000445">
    <property type="entry name" value="HhH_motif"/>
</dbReference>
<dbReference type="EMBL" id="CP051139">
    <property type="protein sequence ID" value="QIW96129.1"/>
    <property type="molecule type" value="Genomic_DNA"/>
</dbReference>
<keyword evidence="6 8" id="KW-0326">Glycosidase</keyword>
<dbReference type="SMART" id="SM00478">
    <property type="entry name" value="ENDO3c"/>
    <property type="match status" value="1"/>
</dbReference>
<feature type="compositionally biased region" description="Basic residues" evidence="9">
    <location>
        <begin position="90"/>
        <end position="100"/>
    </location>
</feature>
<dbReference type="GO" id="GO:0140078">
    <property type="term" value="F:class I DNA-(apurinic or apyrimidinic site) endonuclease activity"/>
    <property type="evidence" value="ECO:0007669"/>
    <property type="project" value="UniProtKB-EC"/>
</dbReference>
<dbReference type="EC" id="4.2.99.18" evidence="8"/>
<dbReference type="PANTHER" id="PTHR43286">
    <property type="entry name" value="ENDONUCLEASE III-LIKE PROTEIN 1"/>
    <property type="match status" value="1"/>
</dbReference>
<evidence type="ECO:0000256" key="9">
    <source>
        <dbReference type="SAM" id="MobiDB-lite"/>
    </source>
</evidence>
<dbReference type="Proteomes" id="UP000503462">
    <property type="component" value="Chromosome 1"/>
</dbReference>
<keyword evidence="5 8" id="KW-0456">Lyase</keyword>
<dbReference type="InterPro" id="IPR011257">
    <property type="entry name" value="DNA_glycosylase"/>
</dbReference>
<accession>A0A6H0XNR9</accession>
<evidence type="ECO:0000259" key="10">
    <source>
        <dbReference type="SMART" id="SM00478"/>
    </source>
</evidence>
<feature type="region of interest" description="Disordered" evidence="9">
    <location>
        <begin position="1"/>
        <end position="109"/>
    </location>
</feature>
<dbReference type="InterPro" id="IPR030841">
    <property type="entry name" value="NTH1"/>
</dbReference>
<dbReference type="Gene3D" id="1.10.340.30">
    <property type="entry name" value="Hypothetical protein, domain 2"/>
    <property type="match status" value="1"/>
</dbReference>
<dbReference type="AlphaFoldDB" id="A0A6H0XNR9"/>
<comment type="similarity">
    <text evidence="1 8">Belongs to the Nth/MutY family.</text>
</comment>
<comment type="caution">
    <text evidence="8">Lacks conserved residue(s) required for the propagation of feature annotation.</text>
</comment>
<dbReference type="PANTHER" id="PTHR43286:SF1">
    <property type="entry name" value="ENDONUCLEASE III-LIKE PROTEIN 1"/>
    <property type="match status" value="1"/>
</dbReference>
<dbReference type="InterPro" id="IPR023170">
    <property type="entry name" value="HhH_base_excis_C"/>
</dbReference>
<sequence>MRTSRIARDTARIMGALSDPAASTSGSLRSQRHAKRTATQAAEIISRKRKRETPEDEDSTTTTIKFENATSSPRRSPRKVPTEPTAGVVRKAKRQPAKRIKGADGDISVEPPSNWEQVYNVTAGMRKRVLAPVDTMGCESLAEETRSPRDRRLQTLIALMLSSQTKDTVTAVAMKNLQDNLPGGFCLESLLKVDPAELNSLINKVGFHNNKTKFIKQTAEILRDRFDSEIPDTIDGLVSLPGVGPKMAYLTMSAAWGRDEGIGVDVHVHRITNLWGWHKTSTPEQTRAELEAWLPRDKWHDINHLLVGFGQTYCPPVGRKCGDCDLSALKLCPSAVASSPVKKRVKKEIEIKVEDGTATRVTDIVVKQDDIGIKVEAEIEDQGQIEIDGRLEDA</sequence>
<dbReference type="Gene3D" id="1.10.1670.10">
    <property type="entry name" value="Helix-hairpin-Helix base-excision DNA repair enzymes (C-terminal)"/>
    <property type="match status" value="1"/>
</dbReference>
<keyword evidence="8" id="KW-0539">Nucleus</keyword>
<comment type="catalytic activity">
    <reaction evidence="7 8">
        <text>2'-deoxyribonucleotide-(2'-deoxyribose 5'-phosphate)-2'-deoxyribonucleotide-DNA = a 3'-end 2'-deoxyribonucleotide-(2,3-dehydro-2,3-deoxyribose 5'-phosphate)-DNA + a 5'-end 5'-phospho-2'-deoxyribonucleoside-DNA + H(+)</text>
        <dbReference type="Rhea" id="RHEA:66592"/>
        <dbReference type="Rhea" id="RHEA-COMP:13180"/>
        <dbReference type="Rhea" id="RHEA-COMP:16897"/>
        <dbReference type="Rhea" id="RHEA-COMP:17067"/>
        <dbReference type="ChEBI" id="CHEBI:15378"/>
        <dbReference type="ChEBI" id="CHEBI:136412"/>
        <dbReference type="ChEBI" id="CHEBI:157695"/>
        <dbReference type="ChEBI" id="CHEBI:167181"/>
        <dbReference type="EC" id="4.2.99.18"/>
    </reaction>
</comment>
<keyword evidence="3 8" id="KW-0378">Hydrolase</keyword>
<feature type="domain" description="HhH-GPD" evidence="10">
    <location>
        <begin position="161"/>
        <end position="312"/>
    </location>
</feature>
<keyword evidence="8" id="KW-0496">Mitochondrion</keyword>
<comment type="function">
    <text evidence="8">Bifunctional DNA N-glycosylase with associated apurinic/apyrimidinic (AP) lyase function that catalyzes the first step in base excision repair (BER), the primary repair pathway for the repair of oxidative DNA damage. The DNA N-glycosylase activity releases the damaged DNA base from DNA by cleaving the N-glycosidic bond, leaving an AP site. The AP lyase activity cleaves the phosphodiester bond 3' to the AP site by a beta-elimination. Primarily recognizes and repairs oxidative base damage of pyrimidines.</text>
</comment>
<dbReference type="GO" id="GO:0000703">
    <property type="term" value="F:oxidized pyrimidine nucleobase lesion DNA N-glycosylase activity"/>
    <property type="evidence" value="ECO:0007669"/>
    <property type="project" value="UniProtKB-UniRule"/>
</dbReference>
<evidence type="ECO:0000256" key="7">
    <source>
        <dbReference type="ARBA" id="ARBA00044632"/>
    </source>
</evidence>
<organism evidence="11 12">
    <name type="scientific">Peltaster fructicola</name>
    <dbReference type="NCBI Taxonomy" id="286661"/>
    <lineage>
        <taxon>Eukaryota</taxon>
        <taxon>Fungi</taxon>
        <taxon>Dikarya</taxon>
        <taxon>Ascomycota</taxon>
        <taxon>Pezizomycotina</taxon>
        <taxon>Dothideomycetes</taxon>
        <taxon>Dothideomycetes incertae sedis</taxon>
        <taxon>Peltaster</taxon>
    </lineage>
</organism>
<dbReference type="PROSITE" id="PS01155">
    <property type="entry name" value="ENDONUCLEASE_III_2"/>
    <property type="match status" value="1"/>
</dbReference>
<gene>
    <name evidence="8" type="primary">NTH1</name>
    <name evidence="11" type="ORF">AMS68_001647</name>
</gene>
<dbReference type="GO" id="GO:0005739">
    <property type="term" value="C:mitochondrion"/>
    <property type="evidence" value="ECO:0007669"/>
    <property type="project" value="UniProtKB-SubCell"/>
</dbReference>
<dbReference type="GO" id="GO:0003677">
    <property type="term" value="F:DNA binding"/>
    <property type="evidence" value="ECO:0007669"/>
    <property type="project" value="UniProtKB-UniRule"/>
</dbReference>
<comment type="subcellular location">
    <subcellularLocation>
        <location evidence="8">Nucleus</location>
    </subcellularLocation>
    <subcellularLocation>
        <location evidence="8">Mitochondrion</location>
    </subcellularLocation>
</comment>
<evidence type="ECO:0000256" key="6">
    <source>
        <dbReference type="ARBA" id="ARBA00023295"/>
    </source>
</evidence>
<keyword evidence="12" id="KW-1185">Reference proteome</keyword>
<feature type="compositionally biased region" description="Basic and acidic residues" evidence="9">
    <location>
        <begin position="1"/>
        <end position="11"/>
    </location>
</feature>
<dbReference type="FunFam" id="1.10.340.30:FF:000014">
    <property type="entry name" value="Endonuclease III homolog"/>
    <property type="match status" value="1"/>
</dbReference>
<dbReference type="Pfam" id="PF00633">
    <property type="entry name" value="HHH"/>
    <property type="match status" value="1"/>
</dbReference>
<protein>
    <recommendedName>
        <fullName evidence="8">Endonuclease III homolog</fullName>
        <ecNumber evidence="8">3.2.2.-</ecNumber>
        <ecNumber evidence="8">4.2.99.18</ecNumber>
    </recommendedName>
    <alternativeName>
        <fullName evidence="8">Bifunctional DNA N-glycosylase/DNA-(apurinic or apyrimidinic site) lyase</fullName>
        <shortName evidence="8">DNA glycosylase/AP lyase</shortName>
    </alternativeName>
</protein>
<dbReference type="FunFam" id="1.10.1670.10:FF:000003">
    <property type="entry name" value="Endonuclease III homolog"/>
    <property type="match status" value="1"/>
</dbReference>
<evidence type="ECO:0000313" key="11">
    <source>
        <dbReference type="EMBL" id="QIW96129.1"/>
    </source>
</evidence>
<keyword evidence="2 8" id="KW-0227">DNA damage</keyword>
<reference evidence="11 12" key="1">
    <citation type="journal article" date="2016" name="Sci. Rep.">
        <title>Peltaster fructicola genome reveals evolution from an invasive phytopathogen to an ectophytic parasite.</title>
        <authorList>
            <person name="Xu C."/>
            <person name="Chen H."/>
            <person name="Gleason M.L."/>
            <person name="Xu J.R."/>
            <person name="Liu H."/>
            <person name="Zhang R."/>
            <person name="Sun G."/>
        </authorList>
    </citation>
    <scope>NUCLEOTIDE SEQUENCE [LARGE SCALE GENOMIC DNA]</scope>
    <source>
        <strain evidence="11 12">LNHT1506</strain>
    </source>
</reference>
<evidence type="ECO:0000256" key="5">
    <source>
        <dbReference type="ARBA" id="ARBA00023239"/>
    </source>
</evidence>
<dbReference type="InterPro" id="IPR003265">
    <property type="entry name" value="HhH-GPD_domain"/>
</dbReference>
<name>A0A6H0XNR9_9PEZI</name>
<evidence type="ECO:0000256" key="4">
    <source>
        <dbReference type="ARBA" id="ARBA00023204"/>
    </source>
</evidence>
<dbReference type="EC" id="3.2.2.-" evidence="8"/>
<evidence type="ECO:0000256" key="1">
    <source>
        <dbReference type="ARBA" id="ARBA00008343"/>
    </source>
</evidence>
<evidence type="ECO:0000256" key="2">
    <source>
        <dbReference type="ARBA" id="ARBA00022763"/>
    </source>
</evidence>
<evidence type="ECO:0000256" key="8">
    <source>
        <dbReference type="HAMAP-Rule" id="MF_03183"/>
    </source>
</evidence>
<proteinExistence type="inferred from homology"/>
<dbReference type="GO" id="GO:0005634">
    <property type="term" value="C:nucleus"/>
    <property type="evidence" value="ECO:0007669"/>
    <property type="project" value="UniProtKB-SubCell"/>
</dbReference>
<dbReference type="OrthoDB" id="2099276at2759"/>
<evidence type="ECO:0000256" key="3">
    <source>
        <dbReference type="ARBA" id="ARBA00022801"/>
    </source>
</evidence>
<dbReference type="GO" id="GO:0006289">
    <property type="term" value="P:nucleotide-excision repair"/>
    <property type="evidence" value="ECO:0007669"/>
    <property type="project" value="TreeGrafter"/>
</dbReference>
<dbReference type="CDD" id="cd00056">
    <property type="entry name" value="ENDO3c"/>
    <property type="match status" value="1"/>
</dbReference>
<feature type="compositionally biased region" description="Polar residues" evidence="9">
    <location>
        <begin position="64"/>
        <end position="74"/>
    </location>
</feature>
<dbReference type="HAMAP" id="MF_03183">
    <property type="entry name" value="Endonuclease_III_Nth"/>
    <property type="match status" value="1"/>
</dbReference>
<dbReference type="Pfam" id="PF00730">
    <property type="entry name" value="HhH-GPD"/>
    <property type="match status" value="1"/>
</dbReference>
<dbReference type="SUPFAM" id="SSF48150">
    <property type="entry name" value="DNA-glycosylase"/>
    <property type="match status" value="1"/>
</dbReference>
<dbReference type="InterPro" id="IPR004036">
    <property type="entry name" value="Endonuclease-III-like_CS2"/>
</dbReference>